<feature type="domain" description="Apple" evidence="4">
    <location>
        <begin position="273"/>
        <end position="347"/>
    </location>
</feature>
<dbReference type="Proteomes" id="UP000030754">
    <property type="component" value="Unassembled WGS sequence"/>
</dbReference>
<sequence>MGRIRRAAAVAGLGITLLPRDGTEAWLAPNRRHAEVSGAFEAPQSMVETQWGSPYTYIPQVTVNEKAADFFFASVLESVAELPVEGQEGQEGQEGGQGGVEAGEGAEAGQGGDAAAPQPKACEALNADADRSHVFQTIQGIETEEACQNFCGQTKGCVAAILEGSTCSLMRALRGVKDGSGILVVQTCDNSCFAQGRKLSSEGKSLGTANNANICQAMCQGEDGCIGFSWNRSSKECTSHPSEVGSAEDEASVSGPRDGCSLNVRPVDQAGKCTLQVDLTGDAGNHIEAPSVSTIEQCRRECLLDKDCKWFTFNEVTKICYHKKKVGNIAYGLKGDHTASRLCDASCLQKDVKFAGNAYKTLNVKYMQLCIYNCFIDSKCQRWSWDSKSTACNLFDGTGAADSSANQAGVWSGPKEGCAADTLYDREAPSCAVRGSRYGTIPISTQTAENATACQQQCQKSSMCEAFSYDIKGKVCYLHVAYAAKLKRVNYNFISGPRQCAGCSTKGSEYSGKALQEMGSEVETAEECQLLCQATSGCEVYSFLGSACKLLGSGETKKNVLATSGVKYCTGVCDILGFRAPRREFGYALLLKNKSLDQCRKACAADKKCTNFTSWLNGDCYVKDDQDHRMQEPLPEATTGWLSCSTCFRQGVGYKATEANLLWTLPTENAEECRQRCEAMESCGRFSYDAASKACSMLSGEGEDVEGENLVSGPPRCTRRDTCYQDGVSFTGGKAISEAEAASSQACQALCEKDAKCRFFTLASGKCSLFADDAALRPTKSDGAVSGNKRCILLEDICEEANIQYSSGDLYDSPLTAKNAQECTALCYKDPQCRIWTFLVPKQQCFLKSINGFSNRAKATSEKKSGGRLGCARCTRSAIAFGGKELQTVSGLPHETVCQFACELNKQCKFFTFDQSSKSCKLFASDSERLQAENTVLSGPRRC</sequence>
<evidence type="ECO:0000256" key="2">
    <source>
        <dbReference type="ARBA" id="ARBA00023157"/>
    </source>
</evidence>
<keyword evidence="2" id="KW-1015">Disulfide bond</keyword>
<name>U6MTA8_9EIME</name>
<evidence type="ECO:0000259" key="4">
    <source>
        <dbReference type="PROSITE" id="PS50948"/>
    </source>
</evidence>
<keyword evidence="5" id="KW-0378">Hydrolase</keyword>
<dbReference type="VEuPathDB" id="ToxoDB:ENH_00009040"/>
<feature type="domain" description="Apple" evidence="4">
    <location>
        <begin position="503"/>
        <end position="573"/>
    </location>
</feature>
<dbReference type="Pfam" id="PF00024">
    <property type="entry name" value="PAN_1"/>
    <property type="match status" value="7"/>
</dbReference>
<dbReference type="Pfam" id="PF14295">
    <property type="entry name" value="PAN_4"/>
    <property type="match status" value="4"/>
</dbReference>
<keyword evidence="6" id="KW-1185">Reference proteome</keyword>
<protein>
    <submittedName>
        <fullName evidence="5">PAN domain-containing protein, related</fullName>
        <ecNumber evidence="5">3.4.21.34</ecNumber>
    </submittedName>
</protein>
<evidence type="ECO:0000313" key="5">
    <source>
        <dbReference type="EMBL" id="CDJ65684.1"/>
    </source>
</evidence>
<feature type="domain" description="Apple" evidence="4">
    <location>
        <begin position="188"/>
        <end position="260"/>
    </location>
</feature>
<evidence type="ECO:0000313" key="6">
    <source>
        <dbReference type="Proteomes" id="UP000030754"/>
    </source>
</evidence>
<dbReference type="GO" id="GO:0006508">
    <property type="term" value="P:proteolysis"/>
    <property type="evidence" value="ECO:0007669"/>
    <property type="project" value="InterPro"/>
</dbReference>
<dbReference type="InterPro" id="IPR003609">
    <property type="entry name" value="Pan_app"/>
</dbReference>
<dbReference type="SMART" id="SM00473">
    <property type="entry name" value="PAN_AP"/>
    <property type="match status" value="5"/>
</dbReference>
<accession>U6MTA8</accession>
<dbReference type="SMART" id="SM00223">
    <property type="entry name" value="APPLE"/>
    <property type="match status" value="9"/>
</dbReference>
<proteinExistence type="predicted"/>
<dbReference type="CDD" id="cd01100">
    <property type="entry name" value="APPLE_Factor_XI_like"/>
    <property type="match status" value="4"/>
</dbReference>
<evidence type="ECO:0000256" key="3">
    <source>
        <dbReference type="SAM" id="MobiDB-lite"/>
    </source>
</evidence>
<feature type="region of interest" description="Disordered" evidence="3">
    <location>
        <begin position="84"/>
        <end position="118"/>
    </location>
</feature>
<dbReference type="PROSITE" id="PS50948">
    <property type="entry name" value="PAN"/>
    <property type="match status" value="8"/>
</dbReference>
<feature type="compositionally biased region" description="Gly residues" evidence="3">
    <location>
        <begin position="92"/>
        <end position="112"/>
    </location>
</feature>
<dbReference type="RefSeq" id="XP_013434151.1">
    <property type="nucleotide sequence ID" value="XM_013578697.1"/>
</dbReference>
<feature type="domain" description="Apple" evidence="4">
    <location>
        <begin position="717"/>
        <end position="791"/>
    </location>
</feature>
<organism evidence="5 6">
    <name type="scientific">Eimeria necatrix</name>
    <dbReference type="NCBI Taxonomy" id="51315"/>
    <lineage>
        <taxon>Eukaryota</taxon>
        <taxon>Sar</taxon>
        <taxon>Alveolata</taxon>
        <taxon>Apicomplexa</taxon>
        <taxon>Conoidasida</taxon>
        <taxon>Coccidia</taxon>
        <taxon>Eucoccidiorida</taxon>
        <taxon>Eimeriorina</taxon>
        <taxon>Eimeriidae</taxon>
        <taxon>Eimeria</taxon>
    </lineage>
</organism>
<dbReference type="EC" id="3.4.21.34" evidence="5"/>
<feature type="domain" description="Apple" evidence="4">
    <location>
        <begin position="874"/>
        <end position="943"/>
    </location>
</feature>
<reference evidence="5" key="1">
    <citation type="submission" date="2013-10" db="EMBL/GenBank/DDBJ databases">
        <title>Genomic analysis of the causative agents of coccidiosis in chickens.</title>
        <authorList>
            <person name="Reid A.J."/>
            <person name="Blake D."/>
            <person name="Billington K."/>
            <person name="Browne H."/>
            <person name="Dunn M."/>
            <person name="Hung S."/>
            <person name="Kawahara F."/>
            <person name="Miranda-Saavedra D."/>
            <person name="Mourier T."/>
            <person name="Nagra H."/>
            <person name="Otto T.D."/>
            <person name="Rawlings N."/>
            <person name="Sanchez A."/>
            <person name="Sanders M."/>
            <person name="Subramaniam C."/>
            <person name="Tay Y."/>
            <person name="Dear P."/>
            <person name="Doerig C."/>
            <person name="Gruber A."/>
            <person name="Parkinson J."/>
            <person name="Shirley M."/>
            <person name="Wan K.L."/>
            <person name="Berriman M."/>
            <person name="Tomley F."/>
            <person name="Pain A."/>
        </authorList>
    </citation>
    <scope>NUCLEOTIDE SEQUENCE [LARGE SCALE GENOMIC DNA]</scope>
    <source>
        <strain evidence="5">Houghton</strain>
    </source>
</reference>
<dbReference type="SUPFAM" id="SSF57414">
    <property type="entry name" value="Hairpin loop containing domain-like"/>
    <property type="match status" value="7"/>
</dbReference>
<keyword evidence="1" id="KW-0677">Repeat</keyword>
<gene>
    <name evidence="5" type="ORF">ENH_00009040</name>
</gene>
<feature type="domain" description="Apple" evidence="4">
    <location>
        <begin position="644"/>
        <end position="715"/>
    </location>
</feature>
<feature type="domain" description="Apple" evidence="4">
    <location>
        <begin position="431"/>
        <end position="500"/>
    </location>
</feature>
<dbReference type="AlphaFoldDB" id="U6MTA8"/>
<dbReference type="InterPro" id="IPR000177">
    <property type="entry name" value="Apple"/>
</dbReference>
<evidence type="ECO:0000256" key="1">
    <source>
        <dbReference type="ARBA" id="ARBA00022737"/>
    </source>
</evidence>
<dbReference type="GO" id="GO:0005576">
    <property type="term" value="C:extracellular region"/>
    <property type="evidence" value="ECO:0007669"/>
    <property type="project" value="InterPro"/>
</dbReference>
<reference evidence="5" key="2">
    <citation type="submission" date="2013-10" db="EMBL/GenBank/DDBJ databases">
        <authorList>
            <person name="Aslett M."/>
        </authorList>
    </citation>
    <scope>NUCLEOTIDE SEQUENCE [LARGE SCALE GENOMIC DNA]</scope>
    <source>
        <strain evidence="5">Houghton</strain>
    </source>
</reference>
<dbReference type="Gene3D" id="3.50.4.10">
    <property type="entry name" value="Hepatocyte Growth Factor"/>
    <property type="match status" value="10"/>
</dbReference>
<dbReference type="GO" id="GO:0004252">
    <property type="term" value="F:serine-type endopeptidase activity"/>
    <property type="evidence" value="ECO:0007669"/>
    <property type="project" value="UniProtKB-EC"/>
</dbReference>
<dbReference type="EMBL" id="HG723255">
    <property type="protein sequence ID" value="CDJ65684.1"/>
    <property type="molecule type" value="Genomic_DNA"/>
</dbReference>
<dbReference type="OrthoDB" id="9448935at2759"/>
<dbReference type="GeneID" id="25471090"/>
<feature type="domain" description="Apple" evidence="4">
    <location>
        <begin position="798"/>
        <end position="871"/>
    </location>
</feature>